<evidence type="ECO:0000256" key="4">
    <source>
        <dbReference type="ARBA" id="ARBA00023102"/>
    </source>
</evidence>
<keyword evidence="5 6" id="KW-0456">Lyase</keyword>
<reference evidence="8 9" key="1">
    <citation type="journal article" date="2010" name="Stand. Genomic Sci.">
        <title>Complete genome sequence of Acetohalobium arabaticum type strain (Z-7288).</title>
        <authorList>
            <person name="Sikorski J."/>
            <person name="Lapidus A."/>
            <person name="Chertkov O."/>
            <person name="Lucas S."/>
            <person name="Copeland A."/>
            <person name="Glavina Del Rio T."/>
            <person name="Nolan M."/>
            <person name="Tice H."/>
            <person name="Cheng J.F."/>
            <person name="Han C."/>
            <person name="Brambilla E."/>
            <person name="Pitluck S."/>
            <person name="Liolios K."/>
            <person name="Ivanova N."/>
            <person name="Mavromatis K."/>
            <person name="Mikhailova N."/>
            <person name="Pati A."/>
            <person name="Bruce D."/>
            <person name="Detter C."/>
            <person name="Tapia R."/>
            <person name="Goodwin L."/>
            <person name="Chen A."/>
            <person name="Palaniappan K."/>
            <person name="Land M."/>
            <person name="Hauser L."/>
            <person name="Chang Y.J."/>
            <person name="Jeffries C.D."/>
            <person name="Rohde M."/>
            <person name="Goker M."/>
            <person name="Spring S."/>
            <person name="Woyke T."/>
            <person name="Bristow J."/>
            <person name="Eisen J.A."/>
            <person name="Markowitz V."/>
            <person name="Hugenholtz P."/>
            <person name="Kyrpides N.C."/>
            <person name="Klenk H.P."/>
        </authorList>
    </citation>
    <scope>NUCLEOTIDE SEQUENCE [LARGE SCALE GENOMIC DNA]</scope>
    <source>
        <strain evidence="9">ATCC 49924 / DSM 5501 / Z-7288</strain>
    </source>
</reference>
<dbReference type="OrthoDB" id="9790411at2"/>
<evidence type="ECO:0000256" key="7">
    <source>
        <dbReference type="RuleBase" id="RU000599"/>
    </source>
</evidence>
<dbReference type="KEGG" id="aar:Acear_1458"/>
<keyword evidence="9" id="KW-1185">Reference proteome</keyword>
<dbReference type="AlphaFoldDB" id="D9QR27"/>
<dbReference type="PROSITE" id="PS00954">
    <property type="entry name" value="IGP_DEHYDRATASE_1"/>
    <property type="match status" value="1"/>
</dbReference>
<evidence type="ECO:0000313" key="9">
    <source>
        <dbReference type="Proteomes" id="UP000001661"/>
    </source>
</evidence>
<dbReference type="Pfam" id="PF00475">
    <property type="entry name" value="IGPD"/>
    <property type="match status" value="1"/>
</dbReference>
<dbReference type="InterPro" id="IPR038494">
    <property type="entry name" value="IGPD_sf"/>
</dbReference>
<comment type="catalytic activity">
    <reaction evidence="6 7">
        <text>D-erythro-1-(imidazol-4-yl)glycerol 3-phosphate = 3-(imidazol-4-yl)-2-oxopropyl phosphate + H2O</text>
        <dbReference type="Rhea" id="RHEA:11040"/>
        <dbReference type="ChEBI" id="CHEBI:15377"/>
        <dbReference type="ChEBI" id="CHEBI:57766"/>
        <dbReference type="ChEBI" id="CHEBI:58278"/>
        <dbReference type="EC" id="4.2.1.19"/>
    </reaction>
</comment>
<dbReference type="STRING" id="574087.Acear_1458"/>
<protein>
    <recommendedName>
        <fullName evidence="2 6">Imidazoleglycerol-phosphate dehydratase</fullName>
        <shortName evidence="6">IGPD</shortName>
        <ecNumber evidence="6 7">4.2.1.19</ecNumber>
    </recommendedName>
</protein>
<dbReference type="Gene3D" id="3.30.230.40">
    <property type="entry name" value="Imidazole glycerol phosphate dehydratase, domain 1"/>
    <property type="match status" value="2"/>
</dbReference>
<name>D9QR27_ACEAZ</name>
<dbReference type="Proteomes" id="UP000001661">
    <property type="component" value="Chromosome"/>
</dbReference>
<dbReference type="InterPro" id="IPR000807">
    <property type="entry name" value="ImidazoleglycerolP_deHydtase"/>
</dbReference>
<evidence type="ECO:0000256" key="1">
    <source>
        <dbReference type="ARBA" id="ARBA00005047"/>
    </source>
</evidence>
<dbReference type="eggNOG" id="COG0131">
    <property type="taxonomic scope" value="Bacteria"/>
</dbReference>
<evidence type="ECO:0000313" key="8">
    <source>
        <dbReference type="EMBL" id="ADL12968.1"/>
    </source>
</evidence>
<dbReference type="GO" id="GO:0005737">
    <property type="term" value="C:cytoplasm"/>
    <property type="evidence" value="ECO:0007669"/>
    <property type="project" value="UniProtKB-SubCell"/>
</dbReference>
<comment type="similarity">
    <text evidence="6 7">Belongs to the imidazoleglycerol-phosphate dehydratase family.</text>
</comment>
<keyword evidence="3 6" id="KW-0028">Amino-acid biosynthesis</keyword>
<dbReference type="GO" id="GO:0004424">
    <property type="term" value="F:imidazoleglycerol-phosphate dehydratase activity"/>
    <property type="evidence" value="ECO:0007669"/>
    <property type="project" value="UniProtKB-UniRule"/>
</dbReference>
<evidence type="ECO:0000256" key="3">
    <source>
        <dbReference type="ARBA" id="ARBA00022605"/>
    </source>
</evidence>
<gene>
    <name evidence="6" type="primary">hisB</name>
    <name evidence="8" type="ordered locus">Acear_1458</name>
</gene>
<dbReference type="CDD" id="cd07914">
    <property type="entry name" value="IGPD"/>
    <property type="match status" value="1"/>
</dbReference>
<evidence type="ECO:0000256" key="5">
    <source>
        <dbReference type="ARBA" id="ARBA00023239"/>
    </source>
</evidence>
<evidence type="ECO:0000256" key="2">
    <source>
        <dbReference type="ARBA" id="ARBA00016664"/>
    </source>
</evidence>
<comment type="subcellular location">
    <subcellularLocation>
        <location evidence="6 7">Cytoplasm</location>
    </subcellularLocation>
</comment>
<dbReference type="EMBL" id="CP002105">
    <property type="protein sequence ID" value="ADL12968.1"/>
    <property type="molecule type" value="Genomic_DNA"/>
</dbReference>
<dbReference type="PROSITE" id="PS00955">
    <property type="entry name" value="IGP_DEHYDRATASE_2"/>
    <property type="match status" value="1"/>
</dbReference>
<organism evidence="8 9">
    <name type="scientific">Acetohalobium arabaticum (strain ATCC 49924 / DSM 5501 / Z-7288)</name>
    <dbReference type="NCBI Taxonomy" id="574087"/>
    <lineage>
        <taxon>Bacteria</taxon>
        <taxon>Bacillati</taxon>
        <taxon>Bacillota</taxon>
        <taxon>Clostridia</taxon>
        <taxon>Halanaerobiales</taxon>
        <taxon>Halobacteroidaceae</taxon>
        <taxon>Acetohalobium</taxon>
    </lineage>
</organism>
<dbReference type="NCBIfam" id="NF002111">
    <property type="entry name" value="PRK00951.2-1"/>
    <property type="match status" value="1"/>
</dbReference>
<evidence type="ECO:0000256" key="6">
    <source>
        <dbReference type="HAMAP-Rule" id="MF_00076"/>
    </source>
</evidence>
<dbReference type="EC" id="4.2.1.19" evidence="6 7"/>
<proteinExistence type="inferred from homology"/>
<accession>D9QR27</accession>
<dbReference type="RefSeq" id="WP_013278413.1">
    <property type="nucleotide sequence ID" value="NC_014378.1"/>
</dbReference>
<keyword evidence="4 6" id="KW-0368">Histidine biosynthesis</keyword>
<dbReference type="PANTHER" id="PTHR23133:SF2">
    <property type="entry name" value="IMIDAZOLEGLYCEROL-PHOSPHATE DEHYDRATASE"/>
    <property type="match status" value="1"/>
</dbReference>
<dbReference type="GO" id="GO:0000105">
    <property type="term" value="P:L-histidine biosynthetic process"/>
    <property type="evidence" value="ECO:0007669"/>
    <property type="project" value="UniProtKB-UniRule"/>
</dbReference>
<dbReference type="FunFam" id="3.30.230.40:FF:000003">
    <property type="entry name" value="Imidazoleglycerol-phosphate dehydratase HisB"/>
    <property type="match status" value="1"/>
</dbReference>
<dbReference type="InterPro" id="IPR020565">
    <property type="entry name" value="ImidazoleglycerP_deHydtase_CS"/>
</dbReference>
<dbReference type="UniPathway" id="UPA00031">
    <property type="reaction ID" value="UER00011"/>
</dbReference>
<dbReference type="HAMAP" id="MF_00076">
    <property type="entry name" value="HisB"/>
    <property type="match status" value="1"/>
</dbReference>
<dbReference type="PANTHER" id="PTHR23133">
    <property type="entry name" value="IMIDAZOLEGLYCEROL-PHOSPHATE DEHYDRATASE HIS7"/>
    <property type="match status" value="1"/>
</dbReference>
<dbReference type="NCBIfam" id="NF002114">
    <property type="entry name" value="PRK00951.2-4"/>
    <property type="match status" value="1"/>
</dbReference>
<sequence length="195" mass="21690">MREAEIKRRTSETEIELRLNLDGDGSSKVDTGVPFLDHMLELFSKHGLFNLELTADGDLEIDAHHTVEDIGICLGRAINKSIGDKAGIKRYGTEYVPMDEALVSVSLDLSGRSYLAYGLELKRDRVGEFDTELVVEFMRAVVQNGGLNLHLRQLAGENTHHIIEAAFKAFGRALCEAVEEDKRITGVMSTKDKLE</sequence>
<keyword evidence="6" id="KW-0963">Cytoplasm</keyword>
<dbReference type="HOGENOM" id="CLU_044308_2_0_9"/>
<dbReference type="FunFam" id="3.30.230.40:FF:000001">
    <property type="entry name" value="Imidazoleglycerol-phosphate dehydratase HisB"/>
    <property type="match status" value="1"/>
</dbReference>
<dbReference type="InterPro" id="IPR020568">
    <property type="entry name" value="Ribosomal_Su5_D2-typ_SF"/>
</dbReference>
<dbReference type="SUPFAM" id="SSF54211">
    <property type="entry name" value="Ribosomal protein S5 domain 2-like"/>
    <property type="match status" value="2"/>
</dbReference>
<comment type="pathway">
    <text evidence="1 6 7">Amino-acid biosynthesis; L-histidine biosynthesis; L-histidine from 5-phospho-alpha-D-ribose 1-diphosphate: step 6/9.</text>
</comment>